<keyword evidence="2" id="KW-1185">Reference proteome</keyword>
<evidence type="ECO:0000313" key="1">
    <source>
        <dbReference type="EMBL" id="KAI9899719.1"/>
    </source>
</evidence>
<dbReference type="Proteomes" id="UP001163324">
    <property type="component" value="Chromosome 5"/>
</dbReference>
<comment type="caution">
    <text evidence="1">The sequence shown here is derived from an EMBL/GenBank/DDBJ whole genome shotgun (WGS) entry which is preliminary data.</text>
</comment>
<protein>
    <submittedName>
        <fullName evidence="1">Uncharacterized protein</fullName>
    </submittedName>
</protein>
<evidence type="ECO:0000313" key="2">
    <source>
        <dbReference type="Proteomes" id="UP001163324"/>
    </source>
</evidence>
<reference evidence="1" key="1">
    <citation type="submission" date="2022-10" db="EMBL/GenBank/DDBJ databases">
        <title>Complete Genome of Trichothecium roseum strain YXFP-22015, a Plant Pathogen Isolated from Citrus.</title>
        <authorList>
            <person name="Wang Y."/>
            <person name="Zhu L."/>
        </authorList>
    </citation>
    <scope>NUCLEOTIDE SEQUENCE</scope>
    <source>
        <strain evidence="1">YXFP-22015</strain>
    </source>
</reference>
<name>A0ACC0V1D9_9HYPO</name>
<sequence>MSIVQGQLSQQERVDMKDDLISGDDGFVTNIPKVELHVHIEGTLTPQLRWDLAQRHNIEVCLGGRTFGTVEALEKGYYDVISSAQLRPGEPSEHLVTFFQAYYSGFAYLRTRQDYFDLAMGYFKRAASMNVRYCEPFFDPQAHTSRGVSWQDLMGGLREAQEKAARELNVRSSWIMCFLRDESAESAMEHYRAALPYRDMIVGVGLDSNERDNPPEKFQEVFTQARRDGFKITAHCDVGVKDTHEHIRQVASTLAVAGADRIDHGLNVADKTELVDLIKERGIGLTLCPWAYLRRETYKSIADRIRLLVNAGVIVCISCDSPAYMDIAWVTHNMLIARKMCNLTDEEILTIARNSVEMSWAGRDVKDEVLKEISAYGLSRKLS</sequence>
<proteinExistence type="predicted"/>
<accession>A0ACC0V1D9</accession>
<organism evidence="1 2">
    <name type="scientific">Trichothecium roseum</name>
    <dbReference type="NCBI Taxonomy" id="47278"/>
    <lineage>
        <taxon>Eukaryota</taxon>
        <taxon>Fungi</taxon>
        <taxon>Dikarya</taxon>
        <taxon>Ascomycota</taxon>
        <taxon>Pezizomycotina</taxon>
        <taxon>Sordariomycetes</taxon>
        <taxon>Hypocreomycetidae</taxon>
        <taxon>Hypocreales</taxon>
        <taxon>Hypocreales incertae sedis</taxon>
        <taxon>Trichothecium</taxon>
    </lineage>
</organism>
<gene>
    <name evidence="1" type="ORF">N3K66_006180</name>
</gene>
<dbReference type="EMBL" id="CM047944">
    <property type="protein sequence ID" value="KAI9899719.1"/>
    <property type="molecule type" value="Genomic_DNA"/>
</dbReference>